<dbReference type="PROSITE" id="PS51184">
    <property type="entry name" value="JMJC"/>
    <property type="match status" value="1"/>
</dbReference>
<dbReference type="InterPro" id="IPR041667">
    <property type="entry name" value="Cupin_8"/>
</dbReference>
<dbReference type="Gene3D" id="2.60.120.650">
    <property type="entry name" value="Cupin"/>
    <property type="match status" value="1"/>
</dbReference>
<proteinExistence type="predicted"/>
<dbReference type="PANTHER" id="PTHR12461">
    <property type="entry name" value="HYPOXIA-INDUCIBLE FACTOR 1 ALPHA INHIBITOR-RELATED"/>
    <property type="match status" value="1"/>
</dbReference>
<protein>
    <recommendedName>
        <fullName evidence="1">JmjC domain-containing protein</fullName>
    </recommendedName>
</protein>
<dbReference type="PANTHER" id="PTHR12461:SF94">
    <property type="entry name" value="JMJC DOMAIN-CONTAINING PROTEIN"/>
    <property type="match status" value="1"/>
</dbReference>
<dbReference type="SUPFAM" id="SSF51197">
    <property type="entry name" value="Clavaminate synthase-like"/>
    <property type="match status" value="1"/>
</dbReference>
<evidence type="ECO:0000259" key="1">
    <source>
        <dbReference type="PROSITE" id="PS51184"/>
    </source>
</evidence>
<feature type="domain" description="JmjC" evidence="1">
    <location>
        <begin position="300"/>
        <end position="441"/>
    </location>
</feature>
<evidence type="ECO:0000313" key="3">
    <source>
        <dbReference type="Proteomes" id="UP001497453"/>
    </source>
</evidence>
<dbReference type="EMBL" id="OZ037946">
    <property type="protein sequence ID" value="CAL1703534.1"/>
    <property type="molecule type" value="Genomic_DNA"/>
</dbReference>
<dbReference type="SMART" id="SM00558">
    <property type="entry name" value="JmjC"/>
    <property type="match status" value="1"/>
</dbReference>
<keyword evidence="3" id="KW-1185">Reference proteome</keyword>
<organism evidence="2 3">
    <name type="scientific">Somion occarium</name>
    <dbReference type="NCBI Taxonomy" id="3059160"/>
    <lineage>
        <taxon>Eukaryota</taxon>
        <taxon>Fungi</taxon>
        <taxon>Dikarya</taxon>
        <taxon>Basidiomycota</taxon>
        <taxon>Agaricomycotina</taxon>
        <taxon>Agaricomycetes</taxon>
        <taxon>Polyporales</taxon>
        <taxon>Cerrenaceae</taxon>
        <taxon>Somion</taxon>
    </lineage>
</organism>
<accession>A0ABP1D8N6</accession>
<name>A0ABP1D8N6_9APHY</name>
<dbReference type="InterPro" id="IPR003347">
    <property type="entry name" value="JmjC_dom"/>
</dbReference>
<sequence>MDRAHDIASELLHELNDDSHYNTEDLLPCGTEIIHDFRNIVHGIFHRMASTDGSSLSKLDALIDGAYQQLSSSKTPVLCWRRLYTDACIWRTLAEFLPPHTEVPSSIALTCVARLDRAIIVAGACGQGRLELIHELISLIQVISLGLGPSSPNFSAQEHDLVPKSEIAFPQTYRRTVPRLETPPPFASFVSKYSKGPFIIPAYIEDWPAMNEHPWKSMEYLRSLGGPGRIVPVEVGADYRRDDWTQEMMGWDDFLSSMTTPDGPNGERKPVLYLAQHNLFSQFPALREDVIIPDYVYAPLPPPETYPMYVPPGNREQLVVNAWLGPKGTISPAHIDPFYNFFAQVVGRKSVWLAPPTVSPNMYPIPPPASQASNGVSPSLGNTSRVDVFSNYQEEFPLFQQYVAPEAMFAVLEPGDLLFFPPRWWHAMRSEDTSFSVTMWF</sequence>
<gene>
    <name evidence="2" type="ORF">GFSPODELE1_LOCUS4624</name>
</gene>
<dbReference type="Pfam" id="PF13621">
    <property type="entry name" value="Cupin_8"/>
    <property type="match status" value="1"/>
</dbReference>
<reference evidence="3" key="1">
    <citation type="submission" date="2024-04" db="EMBL/GenBank/DDBJ databases">
        <authorList>
            <person name="Shaw F."/>
            <person name="Minotto A."/>
        </authorList>
    </citation>
    <scope>NUCLEOTIDE SEQUENCE [LARGE SCALE GENOMIC DNA]</scope>
</reference>
<evidence type="ECO:0000313" key="2">
    <source>
        <dbReference type="EMBL" id="CAL1703534.1"/>
    </source>
</evidence>
<dbReference type="Proteomes" id="UP001497453">
    <property type="component" value="Chromosome 3"/>
</dbReference>